<evidence type="ECO:0000313" key="2">
    <source>
        <dbReference type="Proteomes" id="UP000887563"/>
    </source>
</evidence>
<evidence type="ECO:0000313" key="3">
    <source>
        <dbReference type="WBParaSite" id="Minc3s02064g28059"/>
    </source>
</evidence>
<feature type="region of interest" description="Disordered" evidence="1">
    <location>
        <begin position="153"/>
        <end position="179"/>
    </location>
</feature>
<organism evidence="2 3">
    <name type="scientific">Meloidogyne incognita</name>
    <name type="common">Southern root-knot nematode worm</name>
    <name type="synonym">Oxyuris incognita</name>
    <dbReference type="NCBI Taxonomy" id="6306"/>
    <lineage>
        <taxon>Eukaryota</taxon>
        <taxon>Metazoa</taxon>
        <taxon>Ecdysozoa</taxon>
        <taxon>Nematoda</taxon>
        <taxon>Chromadorea</taxon>
        <taxon>Rhabditida</taxon>
        <taxon>Tylenchina</taxon>
        <taxon>Tylenchomorpha</taxon>
        <taxon>Tylenchoidea</taxon>
        <taxon>Meloidogynidae</taxon>
        <taxon>Meloidogyninae</taxon>
        <taxon>Meloidogyne</taxon>
        <taxon>Meloidogyne incognita group</taxon>
    </lineage>
</organism>
<proteinExistence type="predicted"/>
<accession>A0A914MMX1</accession>
<dbReference type="Proteomes" id="UP000887563">
    <property type="component" value="Unplaced"/>
</dbReference>
<sequence length="179" mass="18400">MFPKCQYSTSKPISILVLFLTIFLFLESVTPLGFGGILGGTAGGACSTSSCNCQPVAQQAPPPVPVCSPQLPPPPAPLCAPSFPALPTLPPLQPLQFPQLQLPTFGNSFGCSSCSSNVAAAPQPPPPPPPPPPAPLCSSGCCGSSNANCNPPNNNQAAYANNNRHNNNNNNQGGYSEKF</sequence>
<evidence type="ECO:0000256" key="1">
    <source>
        <dbReference type="SAM" id="MobiDB-lite"/>
    </source>
</evidence>
<protein>
    <submittedName>
        <fullName evidence="3">Candidate secreted effector</fullName>
    </submittedName>
</protein>
<reference evidence="3" key="1">
    <citation type="submission" date="2022-11" db="UniProtKB">
        <authorList>
            <consortium name="WormBaseParasite"/>
        </authorList>
    </citation>
    <scope>IDENTIFICATION</scope>
</reference>
<name>A0A914MMX1_MELIC</name>
<keyword evidence="2" id="KW-1185">Reference proteome</keyword>
<dbReference type="WBParaSite" id="Minc3s02064g28059">
    <property type="protein sequence ID" value="Minc3s02064g28059"/>
    <property type="gene ID" value="Minc3s02064g28059"/>
</dbReference>
<dbReference type="AlphaFoldDB" id="A0A914MMX1"/>